<dbReference type="InterPro" id="IPR050344">
    <property type="entry name" value="Peptidase_M1_aminopeptidases"/>
</dbReference>
<evidence type="ECO:0000256" key="4">
    <source>
        <dbReference type="ARBA" id="ARBA00022670"/>
    </source>
</evidence>
<evidence type="ECO:0000313" key="17">
    <source>
        <dbReference type="EMBL" id="KZS10898.1"/>
    </source>
</evidence>
<dbReference type="SUPFAM" id="SSF63737">
    <property type="entry name" value="Leukotriene A4 hydrolase N-terminal domain"/>
    <property type="match status" value="1"/>
</dbReference>
<evidence type="ECO:0000256" key="13">
    <source>
        <dbReference type="SAM" id="SignalP"/>
    </source>
</evidence>
<evidence type="ECO:0000256" key="10">
    <source>
        <dbReference type="PIRSR" id="PIRSR634016-3"/>
    </source>
</evidence>
<feature type="domain" description="Peptidase M1 membrane alanine aminopeptidase" evidence="14">
    <location>
        <begin position="289"/>
        <end position="514"/>
    </location>
</feature>
<evidence type="ECO:0000256" key="3">
    <source>
        <dbReference type="ARBA" id="ARBA00022438"/>
    </source>
</evidence>
<dbReference type="Pfam" id="PF01433">
    <property type="entry name" value="Peptidase_M1"/>
    <property type="match status" value="1"/>
</dbReference>
<comment type="subcellular location">
    <subcellularLocation>
        <location evidence="1">Cell membrane</location>
        <topology evidence="1">Lipid-anchor</topology>
        <topology evidence="1">GPI-anchor</topology>
    </subcellularLocation>
</comment>
<feature type="binding site" evidence="10">
    <location>
        <position position="360"/>
    </location>
    <ligand>
        <name>Zn(2+)</name>
        <dbReference type="ChEBI" id="CHEBI:29105"/>
        <note>catalytic</note>
    </ligand>
</feature>
<dbReference type="InterPro" id="IPR024571">
    <property type="entry name" value="ERAP1-like_C_dom"/>
</dbReference>
<name>A0A164TYZ5_9CRUS</name>
<evidence type="ECO:0000256" key="11">
    <source>
        <dbReference type="PIRSR" id="PIRSR634016-4"/>
    </source>
</evidence>
<reference evidence="17 18" key="1">
    <citation type="submission" date="2016-03" db="EMBL/GenBank/DDBJ databases">
        <title>EvidentialGene: Evidence-directed Construction of Genes on Genomes.</title>
        <authorList>
            <person name="Gilbert D.G."/>
            <person name="Choi J.-H."/>
            <person name="Mockaitis K."/>
            <person name="Colbourne J."/>
            <person name="Pfrender M."/>
        </authorList>
    </citation>
    <scope>NUCLEOTIDE SEQUENCE [LARGE SCALE GENOMIC DNA]</scope>
    <source>
        <strain evidence="17 18">Xinb3</strain>
        <tissue evidence="17">Complete organism</tissue>
    </source>
</reference>
<dbReference type="InterPro" id="IPR045357">
    <property type="entry name" value="Aminopeptidase_N-like_N"/>
</dbReference>
<keyword evidence="4 12" id="KW-0645">Protease</keyword>
<organism evidence="17 18">
    <name type="scientific">Daphnia magna</name>
    <dbReference type="NCBI Taxonomy" id="35525"/>
    <lineage>
        <taxon>Eukaryota</taxon>
        <taxon>Metazoa</taxon>
        <taxon>Ecdysozoa</taxon>
        <taxon>Arthropoda</taxon>
        <taxon>Crustacea</taxon>
        <taxon>Branchiopoda</taxon>
        <taxon>Diplostraca</taxon>
        <taxon>Cladocera</taxon>
        <taxon>Anomopoda</taxon>
        <taxon>Daphniidae</taxon>
        <taxon>Daphnia</taxon>
    </lineage>
</organism>
<dbReference type="PANTHER" id="PTHR11533">
    <property type="entry name" value="PROTEASE M1 ZINC METALLOPROTEASE"/>
    <property type="match status" value="1"/>
</dbReference>
<feature type="site" description="Transition state stabilizer" evidence="11">
    <location>
        <position position="447"/>
    </location>
</feature>
<dbReference type="STRING" id="35525.A0A164TYZ5"/>
<dbReference type="InterPro" id="IPR042097">
    <property type="entry name" value="Aminopeptidase_N-like_N_sf"/>
</dbReference>
<feature type="signal peptide" evidence="13">
    <location>
        <begin position="1"/>
        <end position="25"/>
    </location>
</feature>
<feature type="active site" description="Proton acceptor" evidence="9">
    <location>
        <position position="361"/>
    </location>
</feature>
<dbReference type="PANTHER" id="PTHR11533:SF294">
    <property type="entry name" value="THYROTROPIN-RELEASING HORMONE-DEGRADING ECTOENZYME"/>
    <property type="match status" value="1"/>
</dbReference>
<dbReference type="GO" id="GO:0005737">
    <property type="term" value="C:cytoplasm"/>
    <property type="evidence" value="ECO:0007669"/>
    <property type="project" value="TreeGrafter"/>
</dbReference>
<dbReference type="EC" id="3.4.11.-" evidence="12"/>
<dbReference type="GO" id="GO:0042277">
    <property type="term" value="F:peptide binding"/>
    <property type="evidence" value="ECO:0007669"/>
    <property type="project" value="TreeGrafter"/>
</dbReference>
<dbReference type="AlphaFoldDB" id="A0A164TYZ5"/>
<protein>
    <recommendedName>
        <fullName evidence="12">Aminopeptidase</fullName>
        <ecNumber evidence="12">3.4.11.-</ecNumber>
    </recommendedName>
</protein>
<keyword evidence="18" id="KW-1185">Reference proteome</keyword>
<dbReference type="Pfam" id="PF17900">
    <property type="entry name" value="Peptidase_M1_N"/>
    <property type="match status" value="1"/>
</dbReference>
<evidence type="ECO:0000256" key="7">
    <source>
        <dbReference type="ARBA" id="ARBA00022833"/>
    </source>
</evidence>
<evidence type="ECO:0000259" key="16">
    <source>
        <dbReference type="Pfam" id="PF17900"/>
    </source>
</evidence>
<dbReference type="Gene3D" id="1.10.390.10">
    <property type="entry name" value="Neutral Protease Domain 2"/>
    <property type="match status" value="1"/>
</dbReference>
<proteinExistence type="inferred from homology"/>
<keyword evidence="7 10" id="KW-0862">Zinc</keyword>
<keyword evidence="5 10" id="KW-0479">Metal-binding</keyword>
<dbReference type="SUPFAM" id="SSF55486">
    <property type="entry name" value="Metalloproteases ('zincins'), catalytic domain"/>
    <property type="match status" value="1"/>
</dbReference>
<dbReference type="Proteomes" id="UP000076858">
    <property type="component" value="Unassembled WGS sequence"/>
</dbReference>
<evidence type="ECO:0000259" key="15">
    <source>
        <dbReference type="Pfam" id="PF11838"/>
    </source>
</evidence>
<evidence type="ECO:0000259" key="14">
    <source>
        <dbReference type="Pfam" id="PF01433"/>
    </source>
</evidence>
<evidence type="ECO:0000256" key="9">
    <source>
        <dbReference type="PIRSR" id="PIRSR634016-1"/>
    </source>
</evidence>
<dbReference type="InterPro" id="IPR034016">
    <property type="entry name" value="M1_APN-typ"/>
</dbReference>
<sequence length="964" mass="111798">MTNLILKMRLLIQLFVLLFASVNNGHRLGSSMKPIHYDLLLLPIISGGSPRLCGHVLVDLEPTTTTNVVTFHGVEISILDVSVEQVLDTEKKISSDRSVQLEDLCFSGLFEIVNEAHTVIHEDVERQQISVILKQTLIKGHRYRVGLFYVAKVRDDNRGFFRANYKNDNTSCCHEGWFGGTQMEATNARRVLPCLDEPGFKTTFDVTIGHNRVMSALSNMPEIATRPMKNTREWMWTIFSRSPPMPTYLLAMFVTDYDKVERIYKVCNRTIRMRFWGRRDQLRHLEQSMAVVPDMLNYMETYVHQPFSLPKIDFISAPLELDFEAMENWGLVLFRENRLNFNEETGSEDERFQVVQTMAHELAHQFFGNLVTSDWWSDIWFNEGFCGVFENDLVQHALPNLVFRAEMSKFSSIRTAMKIEEHVHAASVIRAVETADDAEKIFDSITYSKGSGLLLMLRNSVGPQNFRNAVVTYMERYQFQNANSQRFMDILDEEIHKNHDIGRGMNVTKIMHSWTSQQSYPIVRCIRTGNGRVRLSQTPHPVRNNITSDETTNQLWWIPISMTDGNQPDFTQQGTYPRVWLTPERPSLEIPYFPTDSGHDSTNDEDDNWILINGEFSGYVRVLYDDYNWRLISRQLVVNHTVIPQVTRAQLIDDAFTLALGEYLEYKVVLELIEYLTSVSDEFVRATTQFHLKWMRERAKQNESLLTLFEEYTGRLKFERMDDEHPNEYNNLVRTDGFEGEGCFSWSDGVCVDQILGMFRAEMNGTITAANKKAMMEHLERNWCVVMRHGGNDEWKWAWRMSMNDMMASQRAKILSAMTCSQDRNRLKQLLSRVFHPTIEQSPRDTFTMIEKMADNSIGRPMVLNFIKTNWDRLGRHFRRSGDTLKLLASASKFLSTNEELDEMSQFLNDLEKKDTKLDRSITAGILNGIRANIRWTEKHSDKVYSVLEARRTEGRTKASIFKA</sequence>
<feature type="domain" description="ERAP1-like C-terminal" evidence="15">
    <location>
        <begin position="609"/>
        <end position="923"/>
    </location>
</feature>
<dbReference type="GO" id="GO:0006508">
    <property type="term" value="P:proteolysis"/>
    <property type="evidence" value="ECO:0007669"/>
    <property type="project" value="UniProtKB-KW"/>
</dbReference>
<dbReference type="FunFam" id="2.60.40.1910:FF:000020">
    <property type="entry name" value="Peptidase family m1 protein, putative"/>
    <property type="match status" value="1"/>
</dbReference>
<dbReference type="FunFam" id="1.25.50.20:FF:000024">
    <property type="entry name" value="Aminopeptidase"/>
    <property type="match status" value="1"/>
</dbReference>
<comment type="cofactor">
    <cofactor evidence="10 12">
        <name>Zn(2+)</name>
        <dbReference type="ChEBI" id="CHEBI:29105"/>
    </cofactor>
    <text evidence="10 12">Binds 1 zinc ion per subunit.</text>
</comment>
<dbReference type="GO" id="GO:0043171">
    <property type="term" value="P:peptide catabolic process"/>
    <property type="evidence" value="ECO:0007669"/>
    <property type="project" value="TreeGrafter"/>
</dbReference>
<dbReference type="Gene3D" id="2.60.40.1910">
    <property type="match status" value="1"/>
</dbReference>
<dbReference type="OrthoDB" id="6332741at2759"/>
<keyword evidence="3 12" id="KW-0031">Aminopeptidase</keyword>
<dbReference type="EMBL" id="LRGB01001663">
    <property type="protein sequence ID" value="KZS10898.1"/>
    <property type="molecule type" value="Genomic_DNA"/>
</dbReference>
<feature type="domain" description="Aminopeptidase N-like N-terminal" evidence="16">
    <location>
        <begin position="33"/>
        <end position="249"/>
    </location>
</feature>
<evidence type="ECO:0000256" key="2">
    <source>
        <dbReference type="ARBA" id="ARBA00010136"/>
    </source>
</evidence>
<comment type="similarity">
    <text evidence="2 12">Belongs to the peptidase M1 family.</text>
</comment>
<dbReference type="CDD" id="cd09601">
    <property type="entry name" value="M1_APN-Q_like"/>
    <property type="match status" value="1"/>
</dbReference>
<feature type="binding site" evidence="10">
    <location>
        <position position="364"/>
    </location>
    <ligand>
        <name>Zn(2+)</name>
        <dbReference type="ChEBI" id="CHEBI:29105"/>
        <note>catalytic</note>
    </ligand>
</feature>
<dbReference type="GO" id="GO:0008270">
    <property type="term" value="F:zinc ion binding"/>
    <property type="evidence" value="ECO:0007669"/>
    <property type="project" value="UniProtKB-UniRule"/>
</dbReference>
<keyword evidence="8 12" id="KW-0482">Metalloprotease</keyword>
<feature type="chain" id="PRO_5007853557" description="Aminopeptidase" evidence="13">
    <location>
        <begin position="26"/>
        <end position="964"/>
    </location>
</feature>
<evidence type="ECO:0000313" key="18">
    <source>
        <dbReference type="Proteomes" id="UP000076858"/>
    </source>
</evidence>
<evidence type="ECO:0000256" key="6">
    <source>
        <dbReference type="ARBA" id="ARBA00022801"/>
    </source>
</evidence>
<dbReference type="GO" id="GO:0005615">
    <property type="term" value="C:extracellular space"/>
    <property type="evidence" value="ECO:0007669"/>
    <property type="project" value="TreeGrafter"/>
</dbReference>
<dbReference type="Gene3D" id="1.25.50.20">
    <property type="match status" value="1"/>
</dbReference>
<dbReference type="InterPro" id="IPR014782">
    <property type="entry name" value="Peptidase_M1_dom"/>
</dbReference>
<dbReference type="Gene3D" id="2.60.40.1730">
    <property type="entry name" value="tricorn interacting facor f3 domain"/>
    <property type="match status" value="1"/>
</dbReference>
<keyword evidence="13" id="KW-0732">Signal</keyword>
<dbReference type="GO" id="GO:0070006">
    <property type="term" value="F:metalloaminopeptidase activity"/>
    <property type="evidence" value="ECO:0007669"/>
    <property type="project" value="TreeGrafter"/>
</dbReference>
<dbReference type="InterPro" id="IPR027268">
    <property type="entry name" value="Peptidase_M4/M1_CTD_sf"/>
</dbReference>
<dbReference type="PRINTS" id="PR00756">
    <property type="entry name" value="ALADIPTASE"/>
</dbReference>
<gene>
    <name evidence="17" type="ORF">APZ42_024549</name>
</gene>
<dbReference type="InterPro" id="IPR001930">
    <property type="entry name" value="Peptidase_M1"/>
</dbReference>
<evidence type="ECO:0000256" key="8">
    <source>
        <dbReference type="ARBA" id="ARBA00023049"/>
    </source>
</evidence>
<keyword evidence="6 12" id="KW-0378">Hydrolase</keyword>
<dbReference type="FunFam" id="1.10.390.10:FF:000013">
    <property type="entry name" value="Aminopeptidase N"/>
    <property type="match status" value="1"/>
</dbReference>
<evidence type="ECO:0000256" key="1">
    <source>
        <dbReference type="ARBA" id="ARBA00004609"/>
    </source>
</evidence>
<comment type="caution">
    <text evidence="17">The sequence shown here is derived from an EMBL/GenBank/DDBJ whole genome shotgun (WGS) entry which is preliminary data.</text>
</comment>
<evidence type="ECO:0000256" key="12">
    <source>
        <dbReference type="RuleBase" id="RU364040"/>
    </source>
</evidence>
<feature type="binding site" evidence="10">
    <location>
        <position position="383"/>
    </location>
    <ligand>
        <name>Zn(2+)</name>
        <dbReference type="ChEBI" id="CHEBI:29105"/>
        <note>catalytic</note>
    </ligand>
</feature>
<accession>A0A164TYZ5</accession>
<dbReference type="GO" id="GO:0005886">
    <property type="term" value="C:plasma membrane"/>
    <property type="evidence" value="ECO:0007669"/>
    <property type="project" value="UniProtKB-SubCell"/>
</dbReference>
<dbReference type="Pfam" id="PF11838">
    <property type="entry name" value="ERAP1_C"/>
    <property type="match status" value="1"/>
</dbReference>
<evidence type="ECO:0000256" key="5">
    <source>
        <dbReference type="ARBA" id="ARBA00022723"/>
    </source>
</evidence>